<keyword evidence="5" id="KW-0677">Repeat</keyword>
<keyword evidence="4 10" id="KW-0812">Transmembrane</keyword>
<keyword evidence="3" id="KW-1003">Cell membrane</keyword>
<dbReference type="InterPro" id="IPR036318">
    <property type="entry name" value="FAD-bd_PCMH-like_sf"/>
</dbReference>
<keyword evidence="16" id="KW-1185">Reference proteome</keyword>
<dbReference type="CDD" id="cd04590">
    <property type="entry name" value="CBS_pair_CorC_HlyC_assoc"/>
    <property type="match status" value="1"/>
</dbReference>
<dbReference type="InterPro" id="IPR046342">
    <property type="entry name" value="CBS_dom_sf"/>
</dbReference>
<gene>
    <name evidence="15" type="ORF">EK0264_14990</name>
</gene>
<dbReference type="PANTHER" id="PTHR43099">
    <property type="entry name" value="UPF0053 PROTEIN YRKA"/>
    <property type="match status" value="1"/>
</dbReference>
<evidence type="ECO:0000259" key="13">
    <source>
        <dbReference type="PROSITE" id="PS51371"/>
    </source>
</evidence>
<dbReference type="InterPro" id="IPR000644">
    <property type="entry name" value="CBS_dom"/>
</dbReference>
<dbReference type="Pfam" id="PF01595">
    <property type="entry name" value="CNNM"/>
    <property type="match status" value="1"/>
</dbReference>
<comment type="similarity">
    <text evidence="2">Belongs to the UPF0053 family.</text>
</comment>
<dbReference type="AlphaFoldDB" id="A0A7L4YTD2"/>
<evidence type="ECO:0000256" key="8">
    <source>
        <dbReference type="ARBA" id="ARBA00023136"/>
    </source>
</evidence>
<evidence type="ECO:0000256" key="4">
    <source>
        <dbReference type="ARBA" id="ARBA00022692"/>
    </source>
</evidence>
<dbReference type="PROSITE" id="PS51371">
    <property type="entry name" value="CBS"/>
    <property type="match status" value="1"/>
</dbReference>
<evidence type="ECO:0000256" key="12">
    <source>
        <dbReference type="SAM" id="Phobius"/>
    </source>
</evidence>
<evidence type="ECO:0000313" key="16">
    <source>
        <dbReference type="Proteomes" id="UP000463857"/>
    </source>
</evidence>
<feature type="transmembrane region" description="Helical" evidence="12">
    <location>
        <begin position="98"/>
        <end position="121"/>
    </location>
</feature>
<evidence type="ECO:0000259" key="14">
    <source>
        <dbReference type="PROSITE" id="PS51846"/>
    </source>
</evidence>
<dbReference type="SMART" id="SM00116">
    <property type="entry name" value="CBS"/>
    <property type="match status" value="2"/>
</dbReference>
<dbReference type="Gene3D" id="3.10.580.10">
    <property type="entry name" value="CBS-domain"/>
    <property type="match status" value="1"/>
</dbReference>
<evidence type="ECO:0000256" key="10">
    <source>
        <dbReference type="PROSITE-ProRule" id="PRU01193"/>
    </source>
</evidence>
<organism evidence="15 16">
    <name type="scientific">Epidermidibacterium keratini</name>
    <dbReference type="NCBI Taxonomy" id="1891644"/>
    <lineage>
        <taxon>Bacteria</taxon>
        <taxon>Bacillati</taxon>
        <taxon>Actinomycetota</taxon>
        <taxon>Actinomycetes</taxon>
        <taxon>Sporichthyales</taxon>
        <taxon>Sporichthyaceae</taxon>
        <taxon>Epidermidibacterium</taxon>
    </lineage>
</organism>
<feature type="domain" description="CBS" evidence="13">
    <location>
        <begin position="281"/>
        <end position="338"/>
    </location>
</feature>
<feature type="transmembrane region" description="Helical" evidence="12">
    <location>
        <begin position="6"/>
        <end position="27"/>
    </location>
</feature>
<evidence type="ECO:0000256" key="6">
    <source>
        <dbReference type="ARBA" id="ARBA00022989"/>
    </source>
</evidence>
<dbReference type="KEGG" id="eke:EK0264_14990"/>
<evidence type="ECO:0000256" key="2">
    <source>
        <dbReference type="ARBA" id="ARBA00006337"/>
    </source>
</evidence>
<dbReference type="Proteomes" id="UP000463857">
    <property type="component" value="Chromosome"/>
</dbReference>
<dbReference type="PANTHER" id="PTHR43099:SF5">
    <property type="entry name" value="HLYC_CORC FAMILY TRANSPORTER"/>
    <property type="match status" value="1"/>
</dbReference>
<accession>A0A7L4YTD2</accession>
<dbReference type="OrthoDB" id="110231at2"/>
<dbReference type="InterPro" id="IPR044751">
    <property type="entry name" value="Ion_transp-like_CBS"/>
</dbReference>
<evidence type="ECO:0000313" key="15">
    <source>
        <dbReference type="EMBL" id="QHC02471.1"/>
    </source>
</evidence>
<dbReference type="FunFam" id="3.10.580.10:FF:000002">
    <property type="entry name" value="Magnesium/cobalt efflux protein CorC"/>
    <property type="match status" value="1"/>
</dbReference>
<dbReference type="Pfam" id="PF00571">
    <property type="entry name" value="CBS"/>
    <property type="match status" value="2"/>
</dbReference>
<dbReference type="InParanoid" id="A0A7L4YTD2"/>
<dbReference type="InterPro" id="IPR051676">
    <property type="entry name" value="UPF0053_domain"/>
</dbReference>
<evidence type="ECO:0000256" key="5">
    <source>
        <dbReference type="ARBA" id="ARBA00022737"/>
    </source>
</evidence>
<dbReference type="GO" id="GO:0050660">
    <property type="term" value="F:flavin adenine dinucleotide binding"/>
    <property type="evidence" value="ECO:0007669"/>
    <property type="project" value="InterPro"/>
</dbReference>
<feature type="compositionally biased region" description="Polar residues" evidence="11">
    <location>
        <begin position="443"/>
        <end position="452"/>
    </location>
</feature>
<feature type="region of interest" description="Disordered" evidence="11">
    <location>
        <begin position="432"/>
        <end position="452"/>
    </location>
</feature>
<reference evidence="15 16" key="1">
    <citation type="journal article" date="2018" name="Int. J. Syst. Evol. Microbiol.">
        <title>Epidermidibacterium keratini gen. nov., sp. nov., a member of the family Sporichthyaceae, isolated from keratin epidermis.</title>
        <authorList>
            <person name="Lee D.G."/>
            <person name="Trujillo M.E."/>
            <person name="Kang S."/>
            <person name="Nam J.J."/>
            <person name="Kim Y.J."/>
        </authorList>
    </citation>
    <scope>NUCLEOTIDE SEQUENCE [LARGE SCALE GENOMIC DNA]</scope>
    <source>
        <strain evidence="15 16">EPI-7</strain>
    </source>
</reference>
<keyword evidence="7 9" id="KW-0129">CBS domain</keyword>
<dbReference type="InterPro" id="IPR016169">
    <property type="entry name" value="FAD-bd_PCMH_sub2"/>
</dbReference>
<dbReference type="Pfam" id="PF03471">
    <property type="entry name" value="CorC_HlyC"/>
    <property type="match status" value="1"/>
</dbReference>
<feature type="domain" description="CNNM transmembrane" evidence="14">
    <location>
        <begin position="1"/>
        <end position="201"/>
    </location>
</feature>
<keyword evidence="6 10" id="KW-1133">Transmembrane helix</keyword>
<evidence type="ECO:0000256" key="3">
    <source>
        <dbReference type="ARBA" id="ARBA00022475"/>
    </source>
</evidence>
<evidence type="ECO:0000256" key="11">
    <source>
        <dbReference type="SAM" id="MobiDB-lite"/>
    </source>
</evidence>
<evidence type="ECO:0000256" key="1">
    <source>
        <dbReference type="ARBA" id="ARBA00004651"/>
    </source>
</evidence>
<dbReference type="SUPFAM" id="SSF56176">
    <property type="entry name" value="FAD-binding/transporter-associated domain-like"/>
    <property type="match status" value="1"/>
</dbReference>
<dbReference type="EMBL" id="CP047156">
    <property type="protein sequence ID" value="QHC02471.1"/>
    <property type="molecule type" value="Genomic_DNA"/>
</dbReference>
<dbReference type="SUPFAM" id="SSF54631">
    <property type="entry name" value="CBS-domain pair"/>
    <property type="match status" value="1"/>
</dbReference>
<name>A0A7L4YTD2_9ACTN</name>
<dbReference type="InterPro" id="IPR005170">
    <property type="entry name" value="Transptr-assoc_dom"/>
</dbReference>
<dbReference type="InterPro" id="IPR002550">
    <property type="entry name" value="CNNM"/>
</dbReference>
<sequence>MVLGDILIILAITLAASVFVAAEIALVSLRDSQVKRLAASRGKRGRTLQRLVADPNRFLASVQVGVTVLGFLSAALGAERLGGYLAPVFEDWGWPSGVAELVALIVVTLAVAYVSLVLGELTPKRLALQRSEGIAMAVAPLIDTVAKVLRPVIWLLSKSTDVVVRIVGGDPNAAKEEMTGDELRGIVASSESLSGDERQLIGDVLDAGERALRDVMLPRTQVAFLDARMTASKAIAEARTSPHSRYPVIESSPDDVIGFVHIRDLLLPAGPVDRTLTVRDLTRDVVRLPGSKKVLAAMSEMRRGGYHLAIVVDEYGGTDGIVTLEDLIEEIIGDIRDEYDADEAAPHRLAGGEFSVDGRTNLWEFTELTGIELPEGPYETVGGFMMATLGRIPRVGDEVTVDTLRHSGSLTVTELDGRRASRVLVTAVVKQDDDEIDPDTAPQAATAQEGTT</sequence>
<evidence type="ECO:0000256" key="7">
    <source>
        <dbReference type="ARBA" id="ARBA00023122"/>
    </source>
</evidence>
<feature type="transmembrane region" description="Helical" evidence="12">
    <location>
        <begin position="58"/>
        <end position="78"/>
    </location>
</feature>
<dbReference type="Gene3D" id="3.30.465.10">
    <property type="match status" value="1"/>
</dbReference>
<proteinExistence type="inferred from homology"/>
<dbReference type="SMART" id="SM01091">
    <property type="entry name" value="CorC_HlyC"/>
    <property type="match status" value="1"/>
</dbReference>
<protein>
    <submittedName>
        <fullName evidence="15">DUF21 domain-containing protein</fullName>
    </submittedName>
</protein>
<comment type="subcellular location">
    <subcellularLocation>
        <location evidence="1">Cell membrane</location>
        <topology evidence="1">Multi-pass membrane protein</topology>
    </subcellularLocation>
</comment>
<evidence type="ECO:0000256" key="9">
    <source>
        <dbReference type="PROSITE-ProRule" id="PRU00703"/>
    </source>
</evidence>
<dbReference type="GO" id="GO:0005886">
    <property type="term" value="C:plasma membrane"/>
    <property type="evidence" value="ECO:0007669"/>
    <property type="project" value="UniProtKB-SubCell"/>
</dbReference>
<keyword evidence="8 10" id="KW-0472">Membrane</keyword>
<dbReference type="PROSITE" id="PS51846">
    <property type="entry name" value="CNNM"/>
    <property type="match status" value="1"/>
</dbReference>